<comment type="caution">
    <text evidence="1">The sequence shown here is derived from an EMBL/GenBank/DDBJ whole genome shotgun (WGS) entry which is preliminary data.</text>
</comment>
<accession>A0A9P5N5X7</accession>
<dbReference type="OrthoDB" id="2536866at2759"/>
<reference evidence="1" key="1">
    <citation type="submission" date="2019-10" db="EMBL/GenBank/DDBJ databases">
        <authorList>
            <consortium name="DOE Joint Genome Institute"/>
            <person name="Kuo A."/>
            <person name="Miyauchi S."/>
            <person name="Kiss E."/>
            <person name="Drula E."/>
            <person name="Kohler A."/>
            <person name="Sanchez-Garcia M."/>
            <person name="Andreopoulos B."/>
            <person name="Barry K.W."/>
            <person name="Bonito G."/>
            <person name="Buee M."/>
            <person name="Carver A."/>
            <person name="Chen C."/>
            <person name="Cichocki N."/>
            <person name="Clum A."/>
            <person name="Culley D."/>
            <person name="Crous P.W."/>
            <person name="Fauchery L."/>
            <person name="Girlanda M."/>
            <person name="Hayes R."/>
            <person name="Keri Z."/>
            <person name="LaButti K."/>
            <person name="Lipzen A."/>
            <person name="Lombard V."/>
            <person name="Magnuson J."/>
            <person name="Maillard F."/>
            <person name="Morin E."/>
            <person name="Murat C."/>
            <person name="Nolan M."/>
            <person name="Ohm R."/>
            <person name="Pangilinan J."/>
            <person name="Pereira M."/>
            <person name="Perotto S."/>
            <person name="Peter M."/>
            <person name="Riley R."/>
            <person name="Sitrit Y."/>
            <person name="Stielow B."/>
            <person name="Szollosi G."/>
            <person name="Zifcakova L."/>
            <person name="Stursova M."/>
            <person name="Spatafora J.W."/>
            <person name="Tedersoo L."/>
            <person name="Vaario L.-M."/>
            <person name="Yamada A."/>
            <person name="Yan M."/>
            <person name="Wang P."/>
            <person name="Xu J."/>
            <person name="Bruns T."/>
            <person name="Baldrian P."/>
            <person name="Vilgalys R."/>
            <person name="Henrissat B."/>
            <person name="Grigoriev I.V."/>
            <person name="Hibbett D."/>
            <person name="Nagy L.G."/>
            <person name="Martin F.M."/>
        </authorList>
    </citation>
    <scope>NUCLEOTIDE SEQUENCE</scope>
    <source>
        <strain evidence="1">Prilba</strain>
    </source>
</reference>
<keyword evidence="2" id="KW-1185">Reference proteome</keyword>
<dbReference type="EMBL" id="WHVB01000001">
    <property type="protein sequence ID" value="KAF8487315.1"/>
    <property type="molecule type" value="Genomic_DNA"/>
</dbReference>
<organism evidence="1 2">
    <name type="scientific">Russula ochroleuca</name>
    <dbReference type="NCBI Taxonomy" id="152965"/>
    <lineage>
        <taxon>Eukaryota</taxon>
        <taxon>Fungi</taxon>
        <taxon>Dikarya</taxon>
        <taxon>Basidiomycota</taxon>
        <taxon>Agaricomycotina</taxon>
        <taxon>Agaricomycetes</taxon>
        <taxon>Russulales</taxon>
        <taxon>Russulaceae</taxon>
        <taxon>Russula</taxon>
    </lineage>
</organism>
<name>A0A9P5N5X7_9AGAM</name>
<proteinExistence type="predicted"/>
<dbReference type="Proteomes" id="UP000759537">
    <property type="component" value="Unassembled WGS sequence"/>
</dbReference>
<sequence>MHVLRSYSSLIRRPYTPDPFPLARPHPAMRCNSLNRSCETIVLDLSIALEVHDDVWADGSKVHLGQPEAFQDLFEGWGLVSISTAGSVGKVERGQSRASKMIGRERGQG</sequence>
<protein>
    <submittedName>
        <fullName evidence="1">Uncharacterized protein</fullName>
    </submittedName>
</protein>
<dbReference type="AlphaFoldDB" id="A0A9P5N5X7"/>
<reference evidence="1" key="2">
    <citation type="journal article" date="2020" name="Nat. Commun.">
        <title>Large-scale genome sequencing of mycorrhizal fungi provides insights into the early evolution of symbiotic traits.</title>
        <authorList>
            <person name="Miyauchi S."/>
            <person name="Kiss E."/>
            <person name="Kuo A."/>
            <person name="Drula E."/>
            <person name="Kohler A."/>
            <person name="Sanchez-Garcia M."/>
            <person name="Morin E."/>
            <person name="Andreopoulos B."/>
            <person name="Barry K.W."/>
            <person name="Bonito G."/>
            <person name="Buee M."/>
            <person name="Carver A."/>
            <person name="Chen C."/>
            <person name="Cichocki N."/>
            <person name="Clum A."/>
            <person name="Culley D."/>
            <person name="Crous P.W."/>
            <person name="Fauchery L."/>
            <person name="Girlanda M."/>
            <person name="Hayes R.D."/>
            <person name="Keri Z."/>
            <person name="LaButti K."/>
            <person name="Lipzen A."/>
            <person name="Lombard V."/>
            <person name="Magnuson J."/>
            <person name="Maillard F."/>
            <person name="Murat C."/>
            <person name="Nolan M."/>
            <person name="Ohm R.A."/>
            <person name="Pangilinan J."/>
            <person name="Pereira M.F."/>
            <person name="Perotto S."/>
            <person name="Peter M."/>
            <person name="Pfister S."/>
            <person name="Riley R."/>
            <person name="Sitrit Y."/>
            <person name="Stielow J.B."/>
            <person name="Szollosi G."/>
            <person name="Zifcakova L."/>
            <person name="Stursova M."/>
            <person name="Spatafora J.W."/>
            <person name="Tedersoo L."/>
            <person name="Vaario L.M."/>
            <person name="Yamada A."/>
            <person name="Yan M."/>
            <person name="Wang P."/>
            <person name="Xu J."/>
            <person name="Bruns T."/>
            <person name="Baldrian P."/>
            <person name="Vilgalys R."/>
            <person name="Dunand C."/>
            <person name="Henrissat B."/>
            <person name="Grigoriev I.V."/>
            <person name="Hibbett D."/>
            <person name="Nagy L.G."/>
            <person name="Martin F.M."/>
        </authorList>
    </citation>
    <scope>NUCLEOTIDE SEQUENCE</scope>
    <source>
        <strain evidence="1">Prilba</strain>
    </source>
</reference>
<evidence type="ECO:0000313" key="2">
    <source>
        <dbReference type="Proteomes" id="UP000759537"/>
    </source>
</evidence>
<gene>
    <name evidence="1" type="ORF">DFH94DRAFT_705125</name>
</gene>
<evidence type="ECO:0000313" key="1">
    <source>
        <dbReference type="EMBL" id="KAF8487315.1"/>
    </source>
</evidence>